<evidence type="ECO:0000256" key="6">
    <source>
        <dbReference type="ARBA" id="ARBA00022670"/>
    </source>
</evidence>
<dbReference type="SUPFAM" id="SSF52317">
    <property type="entry name" value="Class I glutamine amidotransferase-like"/>
    <property type="match status" value="1"/>
</dbReference>
<evidence type="ECO:0000256" key="9">
    <source>
        <dbReference type="PIRSR" id="PIRSR032067-1"/>
    </source>
</evidence>
<evidence type="ECO:0000256" key="2">
    <source>
        <dbReference type="ARBA" id="ARBA00002039"/>
    </source>
</evidence>
<evidence type="ECO:0000256" key="1">
    <source>
        <dbReference type="ARBA" id="ARBA00001092"/>
    </source>
</evidence>
<evidence type="ECO:0000256" key="5">
    <source>
        <dbReference type="ARBA" id="ARBA00015719"/>
    </source>
</evidence>
<dbReference type="GO" id="GO:0004180">
    <property type="term" value="F:carboxypeptidase activity"/>
    <property type="evidence" value="ECO:0007669"/>
    <property type="project" value="UniProtKB-KW"/>
</dbReference>
<dbReference type="EMBL" id="CP045798">
    <property type="protein sequence ID" value="QNB47359.1"/>
    <property type="molecule type" value="Genomic_DNA"/>
</dbReference>
<comment type="catalytic activity">
    <reaction evidence="1">
        <text>[L-4-(L-arginin-2-N-yl)aspartate](n) + H2O = [L-4-(L-arginin-2-N-yl)aspartate](n-1) + L-4-(L-arginin-2-N-yl)aspartate</text>
        <dbReference type="Rhea" id="RHEA:12845"/>
        <dbReference type="Rhea" id="RHEA-COMP:13728"/>
        <dbReference type="Rhea" id="RHEA-COMP:13734"/>
        <dbReference type="ChEBI" id="CHEBI:15377"/>
        <dbReference type="ChEBI" id="CHEBI:137986"/>
        <dbReference type="ChEBI" id="CHEBI:137991"/>
        <dbReference type="EC" id="3.4.15.6"/>
    </reaction>
</comment>
<dbReference type="InterPro" id="IPR005320">
    <property type="entry name" value="Peptidase_S51"/>
</dbReference>
<name>A0A7G6E5K5_THEFR</name>
<gene>
    <name evidence="10" type="ORF">BR63_14310</name>
</gene>
<dbReference type="OrthoDB" id="9799980at2"/>
<dbReference type="PANTHER" id="PTHR36175:SF1">
    <property type="entry name" value="CYANOPHYCINASE"/>
    <property type="match status" value="1"/>
</dbReference>
<accession>A0A7G6E5K5</accession>
<comment type="similarity">
    <text evidence="3">Belongs to the peptidase S51 family.</text>
</comment>
<dbReference type="Proteomes" id="UP000515847">
    <property type="component" value="Chromosome"/>
</dbReference>
<evidence type="ECO:0000256" key="8">
    <source>
        <dbReference type="ARBA" id="ARBA00022825"/>
    </source>
</evidence>
<dbReference type="CDD" id="cd03145">
    <property type="entry name" value="GAT1_cyanophycinase"/>
    <property type="match status" value="1"/>
</dbReference>
<protein>
    <recommendedName>
        <fullName evidence="5">Cyanophycinase</fullName>
        <ecNumber evidence="4">3.4.15.6</ecNumber>
    </recommendedName>
</protein>
<dbReference type="GO" id="GO:0008236">
    <property type="term" value="F:serine-type peptidase activity"/>
    <property type="evidence" value="ECO:0007669"/>
    <property type="project" value="UniProtKB-KW"/>
</dbReference>
<proteinExistence type="inferred from homology"/>
<keyword evidence="11" id="KW-1185">Reference proteome</keyword>
<organism evidence="10 11">
    <name type="scientific">Thermanaerosceptrum fracticalcis</name>
    <dbReference type="NCBI Taxonomy" id="1712410"/>
    <lineage>
        <taxon>Bacteria</taxon>
        <taxon>Bacillati</taxon>
        <taxon>Bacillota</taxon>
        <taxon>Clostridia</taxon>
        <taxon>Eubacteriales</taxon>
        <taxon>Peptococcaceae</taxon>
        <taxon>Thermanaerosceptrum</taxon>
    </lineage>
</organism>
<dbReference type="NCBIfam" id="TIGR02069">
    <property type="entry name" value="cyanophycinase"/>
    <property type="match status" value="1"/>
</dbReference>
<evidence type="ECO:0000256" key="4">
    <source>
        <dbReference type="ARBA" id="ARBA00013115"/>
    </source>
</evidence>
<evidence type="ECO:0000313" key="10">
    <source>
        <dbReference type="EMBL" id="QNB47359.1"/>
    </source>
</evidence>
<feature type="active site" description="Charge relay system" evidence="9">
    <location>
        <position position="166"/>
    </location>
</feature>
<dbReference type="PIRSF" id="PIRSF032067">
    <property type="entry name" value="Cyanophycinase"/>
    <property type="match status" value="1"/>
</dbReference>
<evidence type="ECO:0000313" key="11">
    <source>
        <dbReference type="Proteomes" id="UP000515847"/>
    </source>
</evidence>
<keyword evidence="8" id="KW-0720">Serine protease</keyword>
<comment type="function">
    <text evidence="2">Exopeptidase that catalyzes the hydrolytic cleavage of multi-L-arginyl-poly-L-aspartic acid (cyanophycin; a water-insoluble reserve polymer) into aspartate-arginine dipeptides.</text>
</comment>
<dbReference type="Pfam" id="PF03575">
    <property type="entry name" value="Peptidase_S51"/>
    <property type="match status" value="1"/>
</dbReference>
<dbReference type="EC" id="3.4.15.6" evidence="4"/>
<feature type="active site" description="Charge relay system" evidence="9">
    <location>
        <position position="208"/>
    </location>
</feature>
<sequence length="302" mass="32552">MRPYGTPTPSKRPWRRFCFIFFTTNYQLPTNTGGLFVQEINGKLVIIGGAEDKEGSCLILRKFLDLAGGEEARVIILTAATEAPDEVGAMYQKVFTKLGCKKVEVLDVPDRTASNSEKVKQMIAYATGVFFTGGDQLRITSALGGTALLSALEKARHRGLVVAGTSAGASVMSSTMITEGDSDESPKLNTVKMSPGIGLLSGIVIDQHFAQRGRIGRLLTALAQNPAVLGLGIDEDTAVIIDEDELLVWGSQTVTILDGRGVTHTNASLLEPNQYLALTHVTTHILPHGYRFNLSKREPLLP</sequence>
<dbReference type="Gene3D" id="3.40.50.880">
    <property type="match status" value="1"/>
</dbReference>
<dbReference type="AlphaFoldDB" id="A0A7G6E5K5"/>
<keyword evidence="7 10" id="KW-0378">Hydrolase</keyword>
<dbReference type="KEGG" id="tfr:BR63_14310"/>
<evidence type="ECO:0000256" key="7">
    <source>
        <dbReference type="ARBA" id="ARBA00022801"/>
    </source>
</evidence>
<dbReference type="PANTHER" id="PTHR36175">
    <property type="entry name" value="CYANOPHYCINASE"/>
    <property type="match status" value="1"/>
</dbReference>
<keyword evidence="10" id="KW-0121">Carboxypeptidase</keyword>
<reference evidence="10 11" key="1">
    <citation type="journal article" date="2019" name="Front. Microbiol.">
        <title>Thermoanaerosceptrum fracticalcis gen. nov. sp. nov., a Novel Fumarate-Fermenting Microorganism From a Deep Fractured Carbonate Aquifer of the US Great Basin.</title>
        <authorList>
            <person name="Hamilton-Brehm S.D."/>
            <person name="Stewart L.E."/>
            <person name="Zavarin M."/>
            <person name="Caldwell M."/>
            <person name="Lawson P.A."/>
            <person name="Onstott T.C."/>
            <person name="Grzymski J."/>
            <person name="Neveux I."/>
            <person name="Lollar B.S."/>
            <person name="Russell C.E."/>
            <person name="Moser D.P."/>
        </authorList>
    </citation>
    <scope>NUCLEOTIDE SEQUENCE [LARGE SCALE GENOMIC DNA]</scope>
    <source>
        <strain evidence="10 11">DRI-13</strain>
    </source>
</reference>
<dbReference type="GO" id="GO:0006508">
    <property type="term" value="P:proteolysis"/>
    <property type="evidence" value="ECO:0007669"/>
    <property type="project" value="UniProtKB-KW"/>
</dbReference>
<dbReference type="InterPro" id="IPR011811">
    <property type="entry name" value="Peptidase_S51_cyanophycinase"/>
</dbReference>
<feature type="active site" description="Charge relay system" evidence="9">
    <location>
        <position position="235"/>
    </location>
</feature>
<keyword evidence="6" id="KW-0645">Protease</keyword>
<evidence type="ECO:0000256" key="3">
    <source>
        <dbReference type="ARBA" id="ARBA00006534"/>
    </source>
</evidence>
<dbReference type="GO" id="GO:0008241">
    <property type="term" value="F:peptidyl-dipeptidase activity"/>
    <property type="evidence" value="ECO:0007669"/>
    <property type="project" value="UniProtKB-EC"/>
</dbReference>
<dbReference type="InterPro" id="IPR029062">
    <property type="entry name" value="Class_I_gatase-like"/>
</dbReference>